<evidence type="ECO:0000256" key="2">
    <source>
        <dbReference type="ARBA" id="ARBA00012832"/>
    </source>
</evidence>
<evidence type="ECO:0000256" key="1">
    <source>
        <dbReference type="ARBA" id="ARBA00001947"/>
    </source>
</evidence>
<dbReference type="Gene3D" id="3.40.50.620">
    <property type="entry name" value="HUPs"/>
    <property type="match status" value="1"/>
</dbReference>
<evidence type="ECO:0000256" key="6">
    <source>
        <dbReference type="ARBA" id="ARBA00022833"/>
    </source>
</evidence>
<keyword evidence="9 12" id="KW-0030">Aminoacyl-tRNA synthetase</keyword>
<dbReference type="AlphaFoldDB" id="A0A3B0SHC3"/>
<organism evidence="12">
    <name type="scientific">hydrothermal vent metagenome</name>
    <dbReference type="NCBI Taxonomy" id="652676"/>
    <lineage>
        <taxon>unclassified sequences</taxon>
        <taxon>metagenomes</taxon>
        <taxon>ecological metagenomes</taxon>
    </lineage>
</organism>
<evidence type="ECO:0000256" key="8">
    <source>
        <dbReference type="ARBA" id="ARBA00022917"/>
    </source>
</evidence>
<evidence type="ECO:0000256" key="5">
    <source>
        <dbReference type="ARBA" id="ARBA00022741"/>
    </source>
</evidence>
<dbReference type="CDD" id="cd00672">
    <property type="entry name" value="CysRS_core"/>
    <property type="match status" value="1"/>
</dbReference>
<dbReference type="PANTHER" id="PTHR10890:SF3">
    <property type="entry name" value="CYSTEINE--TRNA LIGASE, CYTOPLASMIC"/>
    <property type="match status" value="1"/>
</dbReference>
<evidence type="ECO:0000256" key="7">
    <source>
        <dbReference type="ARBA" id="ARBA00022840"/>
    </source>
</evidence>
<dbReference type="GO" id="GO:0004817">
    <property type="term" value="F:cysteine-tRNA ligase activity"/>
    <property type="evidence" value="ECO:0007669"/>
    <property type="project" value="UniProtKB-EC"/>
</dbReference>
<name>A0A3B0SHC3_9ZZZZ</name>
<protein>
    <recommendedName>
        <fullName evidence="2">cysteine--tRNA ligase</fullName>
        <ecNumber evidence="2">6.1.1.16</ecNumber>
    </recommendedName>
    <alternativeName>
        <fullName evidence="10">Cysteinyl-tRNA synthetase</fullName>
    </alternativeName>
</protein>
<dbReference type="GO" id="GO:0046872">
    <property type="term" value="F:metal ion binding"/>
    <property type="evidence" value="ECO:0007669"/>
    <property type="project" value="UniProtKB-KW"/>
</dbReference>
<accession>A0A3B0SHC3</accession>
<dbReference type="GO" id="GO:0005524">
    <property type="term" value="F:ATP binding"/>
    <property type="evidence" value="ECO:0007669"/>
    <property type="project" value="UniProtKB-KW"/>
</dbReference>
<dbReference type="GO" id="GO:0005829">
    <property type="term" value="C:cytosol"/>
    <property type="evidence" value="ECO:0007669"/>
    <property type="project" value="TreeGrafter"/>
</dbReference>
<feature type="domain" description="tRNA synthetases class I catalytic" evidence="11">
    <location>
        <begin position="16"/>
        <end position="276"/>
    </location>
</feature>
<keyword evidence="8" id="KW-0648">Protein biosynthesis</keyword>
<dbReference type="PANTHER" id="PTHR10890">
    <property type="entry name" value="CYSTEINYL-TRNA SYNTHETASE"/>
    <property type="match status" value="1"/>
</dbReference>
<dbReference type="Pfam" id="PF01406">
    <property type="entry name" value="tRNA-synt_1e"/>
    <property type="match status" value="1"/>
</dbReference>
<dbReference type="NCBIfam" id="TIGR00435">
    <property type="entry name" value="cysS"/>
    <property type="match status" value="1"/>
</dbReference>
<evidence type="ECO:0000256" key="4">
    <source>
        <dbReference type="ARBA" id="ARBA00022723"/>
    </source>
</evidence>
<dbReference type="InterPro" id="IPR032678">
    <property type="entry name" value="tRNA-synt_1_cat_dom"/>
</dbReference>
<sequence>MALTLYDTMAREKRAFEPADPARVTFYACGPTVYNFAHIGNARAFVVFDLLYRMLRRRYGAEHVVYARNITDIDDKIIKAARETGEPIAAITDKYTRLFHDDMKALGALSPVIEPTATGHIAKMIAMIETLIGKGAAYEGDGHVLFAVDNYADYGKLSGAQRDEMLAGARVEVAPYKKDPADFVLWKPSKDDEPGWASPWGRGRPGWHLECSVMIESELGPTIDIHGGGQDLRFPHHENEIAQSRCVHDGAPLARYWVHNGFLRMGTDKMSKSLGN</sequence>
<dbReference type="GO" id="GO:0006423">
    <property type="term" value="P:cysteinyl-tRNA aminoacylation"/>
    <property type="evidence" value="ECO:0007669"/>
    <property type="project" value="InterPro"/>
</dbReference>
<keyword evidence="3 12" id="KW-0436">Ligase</keyword>
<dbReference type="EC" id="6.1.1.16" evidence="2"/>
<comment type="cofactor">
    <cofactor evidence="1">
        <name>Zn(2+)</name>
        <dbReference type="ChEBI" id="CHEBI:29105"/>
    </cofactor>
</comment>
<keyword evidence="7" id="KW-0067">ATP-binding</keyword>
<keyword evidence="6" id="KW-0862">Zinc</keyword>
<dbReference type="SUPFAM" id="SSF52374">
    <property type="entry name" value="Nucleotidylyl transferase"/>
    <property type="match status" value="1"/>
</dbReference>
<dbReference type="InterPro" id="IPR015803">
    <property type="entry name" value="Cys-tRNA-ligase"/>
</dbReference>
<keyword evidence="5" id="KW-0547">Nucleotide-binding</keyword>
<dbReference type="InterPro" id="IPR024909">
    <property type="entry name" value="Cys-tRNA/MSH_ligase"/>
</dbReference>
<dbReference type="EMBL" id="UOEH01000400">
    <property type="protein sequence ID" value="VAW03563.1"/>
    <property type="molecule type" value="Genomic_DNA"/>
</dbReference>
<evidence type="ECO:0000313" key="12">
    <source>
        <dbReference type="EMBL" id="VAW03563.1"/>
    </source>
</evidence>
<evidence type="ECO:0000259" key="11">
    <source>
        <dbReference type="Pfam" id="PF01406"/>
    </source>
</evidence>
<evidence type="ECO:0000256" key="10">
    <source>
        <dbReference type="ARBA" id="ARBA00031499"/>
    </source>
</evidence>
<gene>
    <name evidence="12" type="ORF">MNBD_ALPHA05-1734</name>
</gene>
<evidence type="ECO:0000256" key="9">
    <source>
        <dbReference type="ARBA" id="ARBA00023146"/>
    </source>
</evidence>
<evidence type="ECO:0000256" key="3">
    <source>
        <dbReference type="ARBA" id="ARBA00022598"/>
    </source>
</evidence>
<proteinExistence type="predicted"/>
<feature type="non-terminal residue" evidence="12">
    <location>
        <position position="276"/>
    </location>
</feature>
<keyword evidence="4" id="KW-0479">Metal-binding</keyword>
<dbReference type="PRINTS" id="PR00983">
    <property type="entry name" value="TRNASYNTHCYS"/>
</dbReference>
<dbReference type="InterPro" id="IPR014729">
    <property type="entry name" value="Rossmann-like_a/b/a_fold"/>
</dbReference>
<reference evidence="12" key="1">
    <citation type="submission" date="2018-06" db="EMBL/GenBank/DDBJ databases">
        <authorList>
            <person name="Zhirakovskaya E."/>
        </authorList>
    </citation>
    <scope>NUCLEOTIDE SEQUENCE</scope>
</reference>